<dbReference type="Proteomes" id="UP000184268">
    <property type="component" value="Unassembled WGS sequence"/>
</dbReference>
<name>A0A1M5YHE6_9GAMM</name>
<feature type="signal peptide" evidence="1">
    <location>
        <begin position="1"/>
        <end position="21"/>
    </location>
</feature>
<evidence type="ECO:0000313" key="2">
    <source>
        <dbReference type="EMBL" id="SHI11471.1"/>
    </source>
</evidence>
<evidence type="ECO:0000256" key="1">
    <source>
        <dbReference type="SAM" id="SignalP"/>
    </source>
</evidence>
<keyword evidence="2" id="KW-0449">Lipoprotein</keyword>
<reference evidence="2 3" key="1">
    <citation type="submission" date="2016-11" db="EMBL/GenBank/DDBJ databases">
        <authorList>
            <person name="Jaros S."/>
            <person name="Januszkiewicz K."/>
            <person name="Wedrychowicz H."/>
        </authorList>
    </citation>
    <scope>NUCLEOTIDE SEQUENCE [LARGE SCALE GENOMIC DNA]</scope>
    <source>
        <strain evidence="2 3">DSM 16917</strain>
    </source>
</reference>
<dbReference type="STRING" id="299255.SAMN02745129_4256"/>
<dbReference type="Pfam" id="PF03923">
    <property type="entry name" value="Lipoprotein_16"/>
    <property type="match status" value="1"/>
</dbReference>
<dbReference type="InterPro" id="IPR005619">
    <property type="entry name" value="Uncharacterised_YajG"/>
</dbReference>
<dbReference type="OrthoDB" id="6260471at2"/>
<proteinExistence type="predicted"/>
<keyword evidence="1" id="KW-0732">Signal</keyword>
<dbReference type="EMBL" id="FQXG01000007">
    <property type="protein sequence ID" value="SHI11471.1"/>
    <property type="molecule type" value="Genomic_DNA"/>
</dbReference>
<dbReference type="PROSITE" id="PS51257">
    <property type="entry name" value="PROKAR_LIPOPROTEIN"/>
    <property type="match status" value="1"/>
</dbReference>
<gene>
    <name evidence="2" type="ORF">SAMN02745129_4256</name>
</gene>
<sequence length="184" mass="20308">MKRILLPLVLALAGCASQPQSLVLSPLEPVITTQANPSQSVAISSVDLRTETFLARIQREGEAATLLNANTNPRQLVEQGLSQGLQQMGYRVGPDGQVQIAIELERLLVDVEQTRLKHDASSQLVARVTVTEGQRALVKRYQTRGTFNGALRAEPARLERELNDRLAQLLDAIINDPELHQFIQ</sequence>
<keyword evidence="3" id="KW-1185">Reference proteome</keyword>
<feature type="chain" id="PRO_5012567704" evidence="1">
    <location>
        <begin position="22"/>
        <end position="184"/>
    </location>
</feature>
<dbReference type="RefSeq" id="WP_082766679.1">
    <property type="nucleotide sequence ID" value="NZ_FQXG01000007.1"/>
</dbReference>
<evidence type="ECO:0000313" key="3">
    <source>
        <dbReference type="Proteomes" id="UP000184268"/>
    </source>
</evidence>
<accession>A0A1M5YHE6</accession>
<protein>
    <submittedName>
        <fullName evidence="2">Uncharacterized lipoprotein</fullName>
    </submittedName>
</protein>
<dbReference type="AlphaFoldDB" id="A0A1M5YHE6"/>
<organism evidence="2 3">
    <name type="scientific">Ferrimonas marina</name>
    <dbReference type="NCBI Taxonomy" id="299255"/>
    <lineage>
        <taxon>Bacteria</taxon>
        <taxon>Pseudomonadati</taxon>
        <taxon>Pseudomonadota</taxon>
        <taxon>Gammaproteobacteria</taxon>
        <taxon>Alteromonadales</taxon>
        <taxon>Ferrimonadaceae</taxon>
        <taxon>Ferrimonas</taxon>
    </lineage>
</organism>